<gene>
    <name evidence="10" type="ORF">DVG78_14090</name>
</gene>
<name>A0A369I938_9BACT</name>
<comment type="subcellular location">
    <subcellularLocation>
        <location evidence="1">Cell membrane</location>
        <topology evidence="1">Multi-pass membrane protein</topology>
    </subcellularLocation>
</comment>
<feature type="transmembrane region" description="Helical" evidence="7">
    <location>
        <begin position="348"/>
        <end position="366"/>
    </location>
</feature>
<dbReference type="Pfam" id="PF02687">
    <property type="entry name" value="FtsX"/>
    <property type="match status" value="2"/>
</dbReference>
<dbReference type="GO" id="GO:0022857">
    <property type="term" value="F:transmembrane transporter activity"/>
    <property type="evidence" value="ECO:0007669"/>
    <property type="project" value="TreeGrafter"/>
</dbReference>
<dbReference type="InterPro" id="IPR050250">
    <property type="entry name" value="Macrolide_Exporter_MacB"/>
</dbReference>
<accession>A0A369I938</accession>
<dbReference type="GO" id="GO:0005886">
    <property type="term" value="C:plasma membrane"/>
    <property type="evidence" value="ECO:0007669"/>
    <property type="project" value="UniProtKB-SubCell"/>
</dbReference>
<dbReference type="AlphaFoldDB" id="A0A369I938"/>
<comment type="caution">
    <text evidence="10">The sequence shown here is derived from an EMBL/GenBank/DDBJ whole genome shotgun (WGS) entry which is preliminary data.</text>
</comment>
<evidence type="ECO:0000256" key="2">
    <source>
        <dbReference type="ARBA" id="ARBA00022475"/>
    </source>
</evidence>
<feature type="transmembrane region" description="Helical" evidence="7">
    <location>
        <begin position="682"/>
        <end position="706"/>
    </location>
</feature>
<reference evidence="10 11" key="1">
    <citation type="submission" date="2018-07" db="EMBL/GenBank/DDBJ databases">
        <title>Genome analysis of Runella aurantiaca.</title>
        <authorList>
            <person name="Yang X."/>
        </authorList>
    </citation>
    <scope>NUCLEOTIDE SEQUENCE [LARGE SCALE GENOMIC DNA]</scope>
    <source>
        <strain evidence="10 11">YX9</strain>
    </source>
</reference>
<evidence type="ECO:0000256" key="1">
    <source>
        <dbReference type="ARBA" id="ARBA00004651"/>
    </source>
</evidence>
<evidence type="ECO:0000256" key="6">
    <source>
        <dbReference type="ARBA" id="ARBA00038076"/>
    </source>
</evidence>
<evidence type="ECO:0000256" key="5">
    <source>
        <dbReference type="ARBA" id="ARBA00023136"/>
    </source>
</evidence>
<protein>
    <submittedName>
        <fullName evidence="10">ABC transporter permease</fullName>
    </submittedName>
</protein>
<dbReference type="EMBL" id="QPIW01000010">
    <property type="protein sequence ID" value="RDB05400.1"/>
    <property type="molecule type" value="Genomic_DNA"/>
</dbReference>
<keyword evidence="4 7" id="KW-1133">Transmembrane helix</keyword>
<sequence>MLRNYLKIALRNLAKNTVYSFINIGGLAVGMAVAMLIGLWIYDELSYDKYHQNYDRLAQVMQHQTFNGHKGTESSIPMPLVNELRTKYGSDFKHLAMATWQGARILSYEEKKITRSGNYMDVDMPRMLSLKMLKGNYDGLKELNSVILSASTAKSLFGATDPMGKIMKLENKMDVKVTGVYEDLPFNTSFRDLKFIAPWKLYVSSQKWVQRAFDENQWGNNSFQLFAQIADNAVVRQSDMTKLSAKIKNVKWDKVDAEEKKFKAEIFLHPMSDWHLRSNWEEGVKTGGFIQYVWLFAIVGGFVLLLACINFMNLSTARSEKRAKEVGIRKAVGSIRAQLINQFFSESYLVVAFAYVGAILFILVLLPWFNEVSGKKMVFPWAEPTFWLISLGFIFITGLLAGSYPALYLSSFQPIRVLKGTFKAGRFAAVPRKVLVVIQFTVSVTLITGTIIVYRQIQHTKNRPMGYDTNGLITMEMMSPEFYGKYDVLRTELKNKGAIVEMAESSSPLTGVHSNNGGFSWPGKDPSLHADFATIWVTHDFGKTVGWQFKEGRDFSRQFSTDTTAIVINEAAVKFMGIKDPVGKVVQWGDDKDAEYFTIVGVIKDMLMESPYEPVKQTIYFMGYENVNWMTLKLNPNKSASESIAKIEATYKKIIPSAPFSYKFVNDEFGKKFVSEERIGKLAGGFAILAILISCLGLFGLASFTAEQRTKEIGVRKVLGASVFHLWGLLSKDFVVLVIISCFIATPIAYYYLNDWLQDYKYHTNISWWVFALAGVGALAITLLTVSYQSIKAALMNPVKSLKTE</sequence>
<dbReference type="PANTHER" id="PTHR30572:SF4">
    <property type="entry name" value="ABC TRANSPORTER PERMEASE YTRF"/>
    <property type="match status" value="1"/>
</dbReference>
<feature type="transmembrane region" description="Helical" evidence="7">
    <location>
        <begin position="434"/>
        <end position="454"/>
    </location>
</feature>
<feature type="domain" description="ABC3 transporter permease C-terminal" evidence="8">
    <location>
        <begin position="298"/>
        <end position="414"/>
    </location>
</feature>
<dbReference type="OrthoDB" id="5933722at2"/>
<feature type="domain" description="MacB-like periplasmic core" evidence="9">
    <location>
        <begin position="443"/>
        <end position="648"/>
    </location>
</feature>
<feature type="transmembrane region" description="Helical" evidence="7">
    <location>
        <begin position="292"/>
        <end position="314"/>
    </location>
</feature>
<evidence type="ECO:0000256" key="4">
    <source>
        <dbReference type="ARBA" id="ARBA00022989"/>
    </source>
</evidence>
<dbReference type="Proteomes" id="UP000253141">
    <property type="component" value="Unassembled WGS sequence"/>
</dbReference>
<feature type="transmembrane region" description="Helical" evidence="7">
    <location>
        <begin position="766"/>
        <end position="786"/>
    </location>
</feature>
<feature type="transmembrane region" description="Helical" evidence="7">
    <location>
        <begin position="21"/>
        <end position="42"/>
    </location>
</feature>
<keyword evidence="5 7" id="KW-0472">Membrane</keyword>
<evidence type="ECO:0000256" key="3">
    <source>
        <dbReference type="ARBA" id="ARBA00022692"/>
    </source>
</evidence>
<proteinExistence type="inferred from homology"/>
<evidence type="ECO:0000313" key="10">
    <source>
        <dbReference type="EMBL" id="RDB05400.1"/>
    </source>
</evidence>
<organism evidence="10 11">
    <name type="scientific">Runella aurantiaca</name>
    <dbReference type="NCBI Taxonomy" id="2282308"/>
    <lineage>
        <taxon>Bacteria</taxon>
        <taxon>Pseudomonadati</taxon>
        <taxon>Bacteroidota</taxon>
        <taxon>Cytophagia</taxon>
        <taxon>Cytophagales</taxon>
        <taxon>Spirosomataceae</taxon>
        <taxon>Runella</taxon>
    </lineage>
</organism>
<comment type="similarity">
    <text evidence="6">Belongs to the ABC-4 integral membrane protein family.</text>
</comment>
<keyword evidence="3 7" id="KW-0812">Transmembrane</keyword>
<keyword evidence="11" id="KW-1185">Reference proteome</keyword>
<evidence type="ECO:0000259" key="9">
    <source>
        <dbReference type="Pfam" id="PF12704"/>
    </source>
</evidence>
<feature type="transmembrane region" description="Helical" evidence="7">
    <location>
        <begin position="386"/>
        <end position="409"/>
    </location>
</feature>
<feature type="transmembrane region" description="Helical" evidence="7">
    <location>
        <begin position="734"/>
        <end position="754"/>
    </location>
</feature>
<evidence type="ECO:0000313" key="11">
    <source>
        <dbReference type="Proteomes" id="UP000253141"/>
    </source>
</evidence>
<dbReference type="InterPro" id="IPR025857">
    <property type="entry name" value="MacB_PCD"/>
</dbReference>
<evidence type="ECO:0000256" key="7">
    <source>
        <dbReference type="SAM" id="Phobius"/>
    </source>
</evidence>
<dbReference type="InterPro" id="IPR003838">
    <property type="entry name" value="ABC3_permease_C"/>
</dbReference>
<feature type="domain" description="MacB-like periplasmic core" evidence="9">
    <location>
        <begin position="20"/>
        <end position="234"/>
    </location>
</feature>
<feature type="domain" description="ABC3 transporter permease C-terminal" evidence="8">
    <location>
        <begin position="686"/>
        <end position="798"/>
    </location>
</feature>
<dbReference type="PANTHER" id="PTHR30572">
    <property type="entry name" value="MEMBRANE COMPONENT OF TRANSPORTER-RELATED"/>
    <property type="match status" value="1"/>
</dbReference>
<evidence type="ECO:0000259" key="8">
    <source>
        <dbReference type="Pfam" id="PF02687"/>
    </source>
</evidence>
<keyword evidence="2" id="KW-1003">Cell membrane</keyword>
<dbReference type="Pfam" id="PF12704">
    <property type="entry name" value="MacB_PCD"/>
    <property type="match status" value="2"/>
</dbReference>